<organism evidence="2 3">
    <name type="scientific">Kitasatospora cinereorecta</name>
    <dbReference type="NCBI Taxonomy" id="285560"/>
    <lineage>
        <taxon>Bacteria</taxon>
        <taxon>Bacillati</taxon>
        <taxon>Actinomycetota</taxon>
        <taxon>Actinomycetes</taxon>
        <taxon>Kitasatosporales</taxon>
        <taxon>Streptomycetaceae</taxon>
        <taxon>Kitasatospora</taxon>
    </lineage>
</organism>
<dbReference type="InterPro" id="IPR009091">
    <property type="entry name" value="RCC1/BLIP-II"/>
</dbReference>
<dbReference type="Gene3D" id="2.130.10.30">
    <property type="entry name" value="Regulator of chromosome condensation 1/beta-lactamase-inhibitor protein II"/>
    <property type="match status" value="1"/>
</dbReference>
<dbReference type="InterPro" id="IPR051553">
    <property type="entry name" value="Ran_GTPase-activating"/>
</dbReference>
<dbReference type="RefSeq" id="WP_346140671.1">
    <property type="nucleotide sequence ID" value="NZ_BAAAUA010000002.1"/>
</dbReference>
<dbReference type="InterPro" id="IPR000408">
    <property type="entry name" value="Reg_chr_condens"/>
</dbReference>
<dbReference type="PROSITE" id="PS00626">
    <property type="entry name" value="RCC1_2"/>
    <property type="match status" value="1"/>
</dbReference>
<protein>
    <submittedName>
        <fullName evidence="2">RCC1 domain-containing protein</fullName>
    </submittedName>
</protein>
<feature type="compositionally biased region" description="Basic and acidic residues" evidence="1">
    <location>
        <begin position="156"/>
        <end position="172"/>
    </location>
</feature>
<dbReference type="Pfam" id="PF13540">
    <property type="entry name" value="RCC1_2"/>
    <property type="match status" value="1"/>
</dbReference>
<dbReference type="PANTHER" id="PTHR45982">
    <property type="entry name" value="REGULATOR OF CHROMOSOME CONDENSATION"/>
    <property type="match status" value="1"/>
</dbReference>
<evidence type="ECO:0000256" key="1">
    <source>
        <dbReference type="SAM" id="MobiDB-lite"/>
    </source>
</evidence>
<feature type="region of interest" description="Disordered" evidence="1">
    <location>
        <begin position="133"/>
        <end position="212"/>
    </location>
</feature>
<evidence type="ECO:0000313" key="3">
    <source>
        <dbReference type="Proteomes" id="UP001596066"/>
    </source>
</evidence>
<reference evidence="3" key="1">
    <citation type="journal article" date="2019" name="Int. J. Syst. Evol. Microbiol.">
        <title>The Global Catalogue of Microorganisms (GCM) 10K type strain sequencing project: providing services to taxonomists for standard genome sequencing and annotation.</title>
        <authorList>
            <consortium name="The Broad Institute Genomics Platform"/>
            <consortium name="The Broad Institute Genome Sequencing Center for Infectious Disease"/>
            <person name="Wu L."/>
            <person name="Ma J."/>
        </authorList>
    </citation>
    <scope>NUCLEOTIDE SEQUENCE [LARGE SCALE GENOMIC DNA]</scope>
    <source>
        <strain evidence="3">CGMCC 4.1622</strain>
    </source>
</reference>
<proteinExistence type="predicted"/>
<comment type="caution">
    <text evidence="2">The sequence shown here is derived from an EMBL/GenBank/DDBJ whole genome shotgun (WGS) entry which is preliminary data.</text>
</comment>
<evidence type="ECO:0000313" key="2">
    <source>
        <dbReference type="EMBL" id="MFC5642438.1"/>
    </source>
</evidence>
<accession>A0ABW0VA63</accession>
<dbReference type="Proteomes" id="UP001596066">
    <property type="component" value="Unassembled WGS sequence"/>
</dbReference>
<feature type="compositionally biased region" description="Basic and acidic residues" evidence="1">
    <location>
        <begin position="184"/>
        <end position="197"/>
    </location>
</feature>
<dbReference type="SUPFAM" id="SSF50985">
    <property type="entry name" value="RCC1/BLIP-II"/>
    <property type="match status" value="1"/>
</dbReference>
<dbReference type="PANTHER" id="PTHR45982:SF1">
    <property type="entry name" value="REGULATOR OF CHROMOSOME CONDENSATION"/>
    <property type="match status" value="1"/>
</dbReference>
<dbReference type="EMBL" id="JBHSOC010000019">
    <property type="protein sequence ID" value="MFC5642438.1"/>
    <property type="molecule type" value="Genomic_DNA"/>
</dbReference>
<keyword evidence="3" id="KW-1185">Reference proteome</keyword>
<gene>
    <name evidence="2" type="ORF">ACFPZF_13900</name>
</gene>
<name>A0ABW0VA63_9ACTN</name>
<sequence length="320" mass="33102">MVDFAGPPTWRRAVRTALLAPGVAIAVLIPTAVPGWAAGTDPGAGGTGAAADGGGAPLPYPTAQALDGERPLASTREVTSLCDHASACSFRMYGAPREFMGSVLSVGNGAINCTDGDMEIERTVTFVTSSTDNIGGEISGSASVAGRRGHHRDRRRVGEREARHDQRHDPVRSEQGQGPVHRGQGAEHRGVPGERGRLQRAAPGRQGHVRLGLPGSHAQEKRLKSWGNNRSGQIGDGTTDYRITPVPVPDIKGVQLVGGGREHTVALLGDNTVRSWGNNGSGQLGNGTTTDSATPVTTLTALTGVDKIAAPVGGDFSLAN</sequence>
<dbReference type="PROSITE" id="PS50012">
    <property type="entry name" value="RCC1_3"/>
    <property type="match status" value="2"/>
</dbReference>